<protein>
    <recommendedName>
        <fullName evidence="5">Protein-glutamate methylesterase/protein-glutamine glutaminase</fullName>
        <ecNumber evidence="5">3.1.1.61</ecNumber>
        <ecNumber evidence="5">3.5.1.44</ecNumber>
    </recommendedName>
</protein>
<name>A0A845LYX7_9RHOB</name>
<dbReference type="Pfam" id="PF00072">
    <property type="entry name" value="Response_reg"/>
    <property type="match status" value="1"/>
</dbReference>
<sequence length="350" mass="37176">MKKACRVLVVDDSSTMRKLIRHGLGRDPRLRVVGEAGTARQARELVKTLEPDIMTLDVEMPGMDGLEFLSRLMIARPMPVVMVSSLTGRGSDAAIRALSLGAMECIEKPRFGTAQETFSQLADLLVTLSAAKPSTRPGRSPASREREYDPPFQWNGRFLLIGASTGGVDALETIFSAFPNDAPPTLVTQHMPAPFLASFAERLNSNMCPNIRLASDGDVLTQGNILIAPGGRYHLRLSHDGAAQVTLWEGPKRNGHRPSVDEMFLSALPVAQRSVAALLTGMGRDGAAGLLQLRSAGARTFAQDAASSIVYGMPRVATEIGAAGEVVPLAQMASALLGACAYQVPMGAGA</sequence>
<comment type="catalytic activity">
    <reaction evidence="4 5">
        <text>[protein]-L-glutamate 5-O-methyl ester + H2O = L-glutamyl-[protein] + methanol + H(+)</text>
        <dbReference type="Rhea" id="RHEA:23236"/>
        <dbReference type="Rhea" id="RHEA-COMP:10208"/>
        <dbReference type="Rhea" id="RHEA-COMP:10311"/>
        <dbReference type="ChEBI" id="CHEBI:15377"/>
        <dbReference type="ChEBI" id="CHEBI:15378"/>
        <dbReference type="ChEBI" id="CHEBI:17790"/>
        <dbReference type="ChEBI" id="CHEBI:29973"/>
        <dbReference type="ChEBI" id="CHEBI:82795"/>
        <dbReference type="EC" id="3.1.1.61"/>
    </reaction>
</comment>
<keyword evidence="10" id="KW-0808">Transferase</keyword>
<keyword evidence="2 5" id="KW-0145">Chemotaxis</keyword>
<feature type="active site" evidence="5 6">
    <location>
        <position position="190"/>
    </location>
</feature>
<accession>A0A845LYX7</accession>
<keyword evidence="1 5" id="KW-0963">Cytoplasm</keyword>
<dbReference type="GO" id="GO:0008984">
    <property type="term" value="F:protein-glutamate methylesterase activity"/>
    <property type="evidence" value="ECO:0007669"/>
    <property type="project" value="UniProtKB-UniRule"/>
</dbReference>
<dbReference type="PANTHER" id="PTHR42872">
    <property type="entry name" value="PROTEIN-GLUTAMATE METHYLESTERASE/PROTEIN-GLUTAMINE GLUTAMINASE"/>
    <property type="match status" value="1"/>
</dbReference>
<dbReference type="PIRSF" id="PIRSF000876">
    <property type="entry name" value="RR_chemtxs_CheB"/>
    <property type="match status" value="1"/>
</dbReference>
<dbReference type="InterPro" id="IPR008248">
    <property type="entry name" value="CheB-like"/>
</dbReference>
<dbReference type="InterPro" id="IPR000673">
    <property type="entry name" value="Sig_transdc_resp-reg_Me-estase"/>
</dbReference>
<comment type="similarity">
    <text evidence="5">Belongs to the CheB family.</text>
</comment>
<dbReference type="GO" id="GO:0000156">
    <property type="term" value="F:phosphorelay response regulator activity"/>
    <property type="evidence" value="ECO:0007669"/>
    <property type="project" value="InterPro"/>
</dbReference>
<evidence type="ECO:0000259" key="9">
    <source>
        <dbReference type="PROSITE" id="PS50122"/>
    </source>
</evidence>
<dbReference type="InterPro" id="IPR001789">
    <property type="entry name" value="Sig_transdc_resp-reg_receiver"/>
</dbReference>
<keyword evidence="3 5" id="KW-0378">Hydrolase</keyword>
<feature type="active site" evidence="5 6">
    <location>
        <position position="285"/>
    </location>
</feature>
<keyword evidence="5 7" id="KW-0597">Phosphoprotein</keyword>
<dbReference type="GO" id="GO:0050568">
    <property type="term" value="F:protein-glutamine glutaminase activity"/>
    <property type="evidence" value="ECO:0007669"/>
    <property type="project" value="UniProtKB-UniRule"/>
</dbReference>
<dbReference type="EC" id="3.1.1.61" evidence="5"/>
<proteinExistence type="inferred from homology"/>
<feature type="modified residue" description="4-aspartylphosphate" evidence="5 7">
    <location>
        <position position="57"/>
    </location>
</feature>
<dbReference type="SUPFAM" id="SSF52738">
    <property type="entry name" value="Methylesterase CheB, C-terminal domain"/>
    <property type="match status" value="1"/>
</dbReference>
<dbReference type="EMBL" id="WTUX01000011">
    <property type="protein sequence ID" value="MZR13220.1"/>
    <property type="molecule type" value="Genomic_DNA"/>
</dbReference>
<dbReference type="GO" id="GO:0008168">
    <property type="term" value="F:methyltransferase activity"/>
    <property type="evidence" value="ECO:0007669"/>
    <property type="project" value="UniProtKB-KW"/>
</dbReference>
<dbReference type="Gene3D" id="3.40.50.180">
    <property type="entry name" value="Methylesterase CheB, C-terminal domain"/>
    <property type="match status" value="1"/>
</dbReference>
<dbReference type="Pfam" id="PF01339">
    <property type="entry name" value="CheB_methylest"/>
    <property type="match status" value="1"/>
</dbReference>
<evidence type="ECO:0000259" key="8">
    <source>
        <dbReference type="PROSITE" id="PS50110"/>
    </source>
</evidence>
<keyword evidence="10" id="KW-0489">Methyltransferase</keyword>
<evidence type="ECO:0000256" key="4">
    <source>
        <dbReference type="ARBA" id="ARBA00048267"/>
    </source>
</evidence>
<dbReference type="EC" id="3.5.1.44" evidence="5"/>
<dbReference type="InterPro" id="IPR011006">
    <property type="entry name" value="CheY-like_superfamily"/>
</dbReference>
<evidence type="ECO:0000313" key="11">
    <source>
        <dbReference type="Proteomes" id="UP000467322"/>
    </source>
</evidence>
<dbReference type="PANTHER" id="PTHR42872:SF6">
    <property type="entry name" value="PROTEIN-GLUTAMATE METHYLESTERASE_PROTEIN-GLUTAMINE GLUTAMINASE"/>
    <property type="match status" value="1"/>
</dbReference>
<evidence type="ECO:0000313" key="10">
    <source>
        <dbReference type="EMBL" id="MZR13220.1"/>
    </source>
</evidence>
<reference evidence="10 11" key="1">
    <citation type="submission" date="2019-12" db="EMBL/GenBank/DDBJ databases">
        <title>Maritimibacter sp. nov. sp. isolated from sea sand.</title>
        <authorList>
            <person name="Kim J."/>
            <person name="Jeong S.E."/>
            <person name="Jung H.S."/>
            <person name="Jeon C.O."/>
        </authorList>
    </citation>
    <scope>NUCLEOTIDE SEQUENCE [LARGE SCALE GENOMIC DNA]</scope>
    <source>
        <strain evidence="10 11">DP07</strain>
    </source>
</reference>
<dbReference type="SMART" id="SM00448">
    <property type="entry name" value="REC"/>
    <property type="match status" value="1"/>
</dbReference>
<feature type="domain" description="CheB-type methylesterase" evidence="9">
    <location>
        <begin position="151"/>
        <end position="337"/>
    </location>
</feature>
<comment type="caution">
    <text evidence="10">The sequence shown here is derived from an EMBL/GenBank/DDBJ whole genome shotgun (WGS) entry which is preliminary data.</text>
</comment>
<comment type="subcellular location">
    <subcellularLocation>
        <location evidence="5">Cytoplasm</location>
    </subcellularLocation>
</comment>
<dbReference type="PROSITE" id="PS50110">
    <property type="entry name" value="RESPONSE_REGULATORY"/>
    <property type="match status" value="1"/>
</dbReference>
<dbReference type="Proteomes" id="UP000467322">
    <property type="component" value="Unassembled WGS sequence"/>
</dbReference>
<comment type="catalytic activity">
    <reaction evidence="5">
        <text>L-glutaminyl-[protein] + H2O = L-glutamyl-[protein] + NH4(+)</text>
        <dbReference type="Rhea" id="RHEA:16441"/>
        <dbReference type="Rhea" id="RHEA-COMP:10207"/>
        <dbReference type="Rhea" id="RHEA-COMP:10208"/>
        <dbReference type="ChEBI" id="CHEBI:15377"/>
        <dbReference type="ChEBI" id="CHEBI:28938"/>
        <dbReference type="ChEBI" id="CHEBI:29973"/>
        <dbReference type="ChEBI" id="CHEBI:30011"/>
        <dbReference type="EC" id="3.5.1.44"/>
    </reaction>
</comment>
<dbReference type="InterPro" id="IPR035909">
    <property type="entry name" value="CheB_C"/>
</dbReference>
<feature type="domain" description="Response regulatory" evidence="8">
    <location>
        <begin position="6"/>
        <end position="123"/>
    </location>
</feature>
<gene>
    <name evidence="5 10" type="primary">cheB</name>
    <name evidence="10" type="ORF">GQE99_09340</name>
</gene>
<comment type="domain">
    <text evidence="5">Contains a C-terminal catalytic domain, and an N-terminal region which modulates catalytic activity.</text>
</comment>
<comment type="function">
    <text evidence="5">Involved in chemotaxis. Part of a chemotaxis signal transduction system that modulates chemotaxis in response to various stimuli. Catalyzes the demethylation of specific methylglutamate residues introduced into the chemoreceptors (methyl-accepting chemotaxis proteins or MCP) by CheR. Also mediates the irreversible deamidation of specific glutamine residues to glutamic acid.</text>
</comment>
<dbReference type="CDD" id="cd16432">
    <property type="entry name" value="CheB_Rec"/>
    <property type="match status" value="1"/>
</dbReference>
<keyword evidence="11" id="KW-1185">Reference proteome</keyword>
<evidence type="ECO:0000256" key="2">
    <source>
        <dbReference type="ARBA" id="ARBA00022500"/>
    </source>
</evidence>
<dbReference type="GO" id="GO:0032259">
    <property type="term" value="P:methylation"/>
    <property type="evidence" value="ECO:0007669"/>
    <property type="project" value="UniProtKB-KW"/>
</dbReference>
<dbReference type="CDD" id="cd17541">
    <property type="entry name" value="REC_CheB-like"/>
    <property type="match status" value="1"/>
</dbReference>
<evidence type="ECO:0000256" key="5">
    <source>
        <dbReference type="HAMAP-Rule" id="MF_00099"/>
    </source>
</evidence>
<comment type="PTM">
    <text evidence="5">Phosphorylated by CheA. Phosphorylation of the N-terminal regulatory domain activates the methylesterase activity.</text>
</comment>
<dbReference type="SUPFAM" id="SSF52172">
    <property type="entry name" value="CheY-like"/>
    <property type="match status" value="1"/>
</dbReference>
<dbReference type="GO" id="GO:0006935">
    <property type="term" value="P:chemotaxis"/>
    <property type="evidence" value="ECO:0007669"/>
    <property type="project" value="UniProtKB-UniRule"/>
</dbReference>
<dbReference type="NCBIfam" id="NF001965">
    <property type="entry name" value="PRK00742.1"/>
    <property type="match status" value="1"/>
</dbReference>
<dbReference type="Gene3D" id="3.40.50.2300">
    <property type="match status" value="1"/>
</dbReference>
<evidence type="ECO:0000256" key="7">
    <source>
        <dbReference type="PROSITE-ProRule" id="PRU00169"/>
    </source>
</evidence>
<feature type="active site" evidence="5 6">
    <location>
        <position position="164"/>
    </location>
</feature>
<dbReference type="PROSITE" id="PS50122">
    <property type="entry name" value="CHEB"/>
    <property type="match status" value="1"/>
</dbReference>
<evidence type="ECO:0000256" key="6">
    <source>
        <dbReference type="PROSITE-ProRule" id="PRU00050"/>
    </source>
</evidence>
<dbReference type="GO" id="GO:0005737">
    <property type="term" value="C:cytoplasm"/>
    <property type="evidence" value="ECO:0007669"/>
    <property type="project" value="UniProtKB-SubCell"/>
</dbReference>
<dbReference type="AlphaFoldDB" id="A0A845LYX7"/>
<evidence type="ECO:0000256" key="3">
    <source>
        <dbReference type="ARBA" id="ARBA00022801"/>
    </source>
</evidence>
<dbReference type="RefSeq" id="WP_161351321.1">
    <property type="nucleotide sequence ID" value="NZ_WTUX01000011.1"/>
</dbReference>
<evidence type="ECO:0000256" key="1">
    <source>
        <dbReference type="ARBA" id="ARBA00022490"/>
    </source>
</evidence>
<organism evidence="10 11">
    <name type="scientific">Maritimibacter harenae</name>
    <dbReference type="NCBI Taxonomy" id="2606218"/>
    <lineage>
        <taxon>Bacteria</taxon>
        <taxon>Pseudomonadati</taxon>
        <taxon>Pseudomonadota</taxon>
        <taxon>Alphaproteobacteria</taxon>
        <taxon>Rhodobacterales</taxon>
        <taxon>Roseobacteraceae</taxon>
        <taxon>Maritimibacter</taxon>
    </lineage>
</organism>
<dbReference type="HAMAP" id="MF_00099">
    <property type="entry name" value="CheB_chemtxs"/>
    <property type="match status" value="1"/>
</dbReference>